<dbReference type="Gene3D" id="3.20.20.70">
    <property type="entry name" value="Aldolase class I"/>
    <property type="match status" value="1"/>
</dbReference>
<keyword evidence="1" id="KW-0285">Flavoprotein</keyword>
<dbReference type="PANTHER" id="PTHR43656:SF2">
    <property type="entry name" value="BINDING OXIDOREDUCTASE, PUTATIVE (AFU_ORTHOLOGUE AFUA_2G08260)-RELATED"/>
    <property type="match status" value="1"/>
</dbReference>
<protein>
    <recommendedName>
        <fullName evidence="3">NADH:flavin oxidoreductase/NADH oxidase N-terminal domain-containing protein</fullName>
    </recommendedName>
</protein>
<reference evidence="4 5" key="1">
    <citation type="submission" date="2020-01" db="EMBL/GenBank/DDBJ databases">
        <title>Spongiivirga citrea KCTC 32990T.</title>
        <authorList>
            <person name="Wang G."/>
        </authorList>
    </citation>
    <scope>NUCLEOTIDE SEQUENCE [LARGE SCALE GENOMIC DNA]</scope>
    <source>
        <strain evidence="4 5">KCTC 32990</strain>
    </source>
</reference>
<dbReference type="Proteomes" id="UP000474296">
    <property type="component" value="Unassembled WGS sequence"/>
</dbReference>
<sequence>MLNKNLELPCGAILKNRLVKSAMTERISNKNYQPTNGHERLYSDWADTGAGLLITGNVVIDKKHMESAGNVVFDEEKMLPKLKTWAKSAVKNGNHCWVQISHSGRQTNRFVTGKPLAPSAVQLKKMGLFAKPKAMSENQVKEVIEGFVNAAKLAKQAGFTGVQIHSAHGYLLSQFLSPNTNLRNDHWGGSLENRSRLLLQIVKEVRAVVGDRFPISVKLNSADFQRGGFTEEESIEVVKLLDKAGIDLLEISGGTYEKLAFFLLNEEGNDMPEVKESTKRREAYFIDFAKKIRAVSKLPLLVTGGFRSYDFCNEVLEKGEVDLIGMARPFITNKDDISGFLDGKISQLENKVLRTGIAQFEDSAEGGFYARNIIRMSKGKAFKLNMNPVWCSMFLILHEFRKAMIKKI</sequence>
<evidence type="ECO:0000256" key="1">
    <source>
        <dbReference type="ARBA" id="ARBA00022630"/>
    </source>
</evidence>
<dbReference type="RefSeq" id="WP_164032871.1">
    <property type="nucleotide sequence ID" value="NZ_JAABOQ010000005.1"/>
</dbReference>
<evidence type="ECO:0000313" key="5">
    <source>
        <dbReference type="Proteomes" id="UP000474296"/>
    </source>
</evidence>
<dbReference type="GO" id="GO:0016491">
    <property type="term" value="F:oxidoreductase activity"/>
    <property type="evidence" value="ECO:0007669"/>
    <property type="project" value="UniProtKB-KW"/>
</dbReference>
<evidence type="ECO:0000256" key="2">
    <source>
        <dbReference type="ARBA" id="ARBA00023002"/>
    </source>
</evidence>
<evidence type="ECO:0000259" key="3">
    <source>
        <dbReference type="Pfam" id="PF00724"/>
    </source>
</evidence>
<feature type="domain" description="NADH:flavin oxidoreductase/NADH oxidase N-terminal" evidence="3">
    <location>
        <begin position="14"/>
        <end position="335"/>
    </location>
</feature>
<evidence type="ECO:0000313" key="4">
    <source>
        <dbReference type="EMBL" id="NER18194.1"/>
    </source>
</evidence>
<dbReference type="Pfam" id="PF00724">
    <property type="entry name" value="Oxidored_FMN"/>
    <property type="match status" value="1"/>
</dbReference>
<dbReference type="EMBL" id="JAABOQ010000005">
    <property type="protein sequence ID" value="NER18194.1"/>
    <property type="molecule type" value="Genomic_DNA"/>
</dbReference>
<dbReference type="GO" id="GO:0010181">
    <property type="term" value="F:FMN binding"/>
    <property type="evidence" value="ECO:0007669"/>
    <property type="project" value="InterPro"/>
</dbReference>
<gene>
    <name evidence="4" type="ORF">GWK10_13290</name>
</gene>
<keyword evidence="5" id="KW-1185">Reference proteome</keyword>
<dbReference type="PANTHER" id="PTHR43656">
    <property type="entry name" value="BINDING OXIDOREDUCTASE, PUTATIVE (AFU_ORTHOLOGUE AFUA_2G08260)-RELATED"/>
    <property type="match status" value="1"/>
</dbReference>
<proteinExistence type="predicted"/>
<dbReference type="InterPro" id="IPR001155">
    <property type="entry name" value="OxRdtase_FMN_N"/>
</dbReference>
<comment type="caution">
    <text evidence="4">The sequence shown here is derived from an EMBL/GenBank/DDBJ whole genome shotgun (WGS) entry which is preliminary data.</text>
</comment>
<name>A0A6M0CQ94_9FLAO</name>
<dbReference type="InterPro" id="IPR051799">
    <property type="entry name" value="NADH_flavin_oxidoreductase"/>
</dbReference>
<keyword evidence="2" id="KW-0560">Oxidoreductase</keyword>
<dbReference type="CDD" id="cd04733">
    <property type="entry name" value="OYE_like_2_FMN"/>
    <property type="match status" value="1"/>
</dbReference>
<accession>A0A6M0CQ94</accession>
<dbReference type="SUPFAM" id="SSF51395">
    <property type="entry name" value="FMN-linked oxidoreductases"/>
    <property type="match status" value="1"/>
</dbReference>
<dbReference type="InterPro" id="IPR013785">
    <property type="entry name" value="Aldolase_TIM"/>
</dbReference>
<organism evidence="4 5">
    <name type="scientific">Spongiivirga citrea</name>
    <dbReference type="NCBI Taxonomy" id="1481457"/>
    <lineage>
        <taxon>Bacteria</taxon>
        <taxon>Pseudomonadati</taxon>
        <taxon>Bacteroidota</taxon>
        <taxon>Flavobacteriia</taxon>
        <taxon>Flavobacteriales</taxon>
        <taxon>Flavobacteriaceae</taxon>
        <taxon>Spongiivirga</taxon>
    </lineage>
</organism>
<dbReference type="AlphaFoldDB" id="A0A6M0CQ94"/>